<gene>
    <name evidence="7" type="ORF">SAMN04490244_103192</name>
</gene>
<dbReference type="GO" id="GO:0006874">
    <property type="term" value="P:intracellular calcium ion homeostasis"/>
    <property type="evidence" value="ECO:0007669"/>
    <property type="project" value="TreeGrafter"/>
</dbReference>
<dbReference type="Gene3D" id="1.20.1420.30">
    <property type="entry name" value="NCX, central ion-binding region"/>
    <property type="match status" value="2"/>
</dbReference>
<feature type="transmembrane region" description="Helical" evidence="5">
    <location>
        <begin position="49"/>
        <end position="68"/>
    </location>
</feature>
<name>A0A1H9SGC0_9RHOB</name>
<evidence type="ECO:0000259" key="6">
    <source>
        <dbReference type="Pfam" id="PF01699"/>
    </source>
</evidence>
<evidence type="ECO:0000256" key="3">
    <source>
        <dbReference type="ARBA" id="ARBA00022989"/>
    </source>
</evidence>
<proteinExistence type="predicted"/>
<evidence type="ECO:0000256" key="5">
    <source>
        <dbReference type="SAM" id="Phobius"/>
    </source>
</evidence>
<dbReference type="GO" id="GO:0008273">
    <property type="term" value="F:calcium, potassium:sodium antiporter activity"/>
    <property type="evidence" value="ECO:0007669"/>
    <property type="project" value="TreeGrafter"/>
</dbReference>
<keyword evidence="4 5" id="KW-0472">Membrane</keyword>
<dbReference type="PANTHER" id="PTHR10846:SF8">
    <property type="entry name" value="INNER MEMBRANE PROTEIN YRBG"/>
    <property type="match status" value="1"/>
</dbReference>
<dbReference type="OrthoDB" id="153124at2"/>
<feature type="transmembrane region" description="Helical" evidence="5">
    <location>
        <begin position="196"/>
        <end position="217"/>
    </location>
</feature>
<feature type="transmembrane region" description="Helical" evidence="5">
    <location>
        <begin position="134"/>
        <end position="157"/>
    </location>
</feature>
<feature type="transmembrane region" description="Helical" evidence="5">
    <location>
        <begin position="74"/>
        <end position="97"/>
    </location>
</feature>
<dbReference type="GO" id="GO:0005262">
    <property type="term" value="F:calcium channel activity"/>
    <property type="evidence" value="ECO:0007669"/>
    <property type="project" value="TreeGrafter"/>
</dbReference>
<protein>
    <submittedName>
        <fullName evidence="7">Cation:H+ antiporter</fullName>
    </submittedName>
</protein>
<feature type="transmembrane region" description="Helical" evidence="5">
    <location>
        <begin position="223"/>
        <end position="242"/>
    </location>
</feature>
<evidence type="ECO:0000313" key="7">
    <source>
        <dbReference type="EMBL" id="SER83948.1"/>
    </source>
</evidence>
<feature type="transmembrane region" description="Helical" evidence="5">
    <location>
        <begin position="323"/>
        <end position="342"/>
    </location>
</feature>
<keyword evidence="2 5" id="KW-0812">Transmembrane</keyword>
<feature type="transmembrane region" description="Helical" evidence="5">
    <location>
        <begin position="109"/>
        <end position="128"/>
    </location>
</feature>
<organism evidence="7 8">
    <name type="scientific">Tranquillimonas rosea</name>
    <dbReference type="NCBI Taxonomy" id="641238"/>
    <lineage>
        <taxon>Bacteria</taxon>
        <taxon>Pseudomonadati</taxon>
        <taxon>Pseudomonadota</taxon>
        <taxon>Alphaproteobacteria</taxon>
        <taxon>Rhodobacterales</taxon>
        <taxon>Roseobacteraceae</taxon>
        <taxon>Tranquillimonas</taxon>
    </lineage>
</organism>
<dbReference type="InterPro" id="IPR004481">
    <property type="entry name" value="K/Na/Ca-exchanger"/>
</dbReference>
<reference evidence="7 8" key="1">
    <citation type="submission" date="2016-10" db="EMBL/GenBank/DDBJ databases">
        <authorList>
            <person name="de Groot N.N."/>
        </authorList>
    </citation>
    <scope>NUCLEOTIDE SEQUENCE [LARGE SCALE GENOMIC DNA]</scope>
    <source>
        <strain evidence="7 8">DSM 23042</strain>
    </source>
</reference>
<evidence type="ECO:0000256" key="2">
    <source>
        <dbReference type="ARBA" id="ARBA00022692"/>
    </source>
</evidence>
<dbReference type="RefSeq" id="WP_092690198.1">
    <property type="nucleotide sequence ID" value="NZ_FOGU01000003.1"/>
</dbReference>
<dbReference type="STRING" id="641238.SAMN04490244_103192"/>
<sequence>MIAELPMPAIWAIFAACAAVIGIGGTAMTRLADIIADRTGLGEATTGGILLGAATSLSGSVVSITAALDGRASLAFSNGVGGIAAQTAFLALADVVHRRANLEHAAAELANVFQCGLLILLLTLPFVAVTSPEFTVFAVHPVSFAILGVYLAGAFAAQKVHDEPMWRPIRTEETRVDAPEDDEEPNRSVKGPALKFAGLMAVLGCTGWVLANTAGVIIDELGISGSIVGALMTATVTSLPELVTTIAAVRRGALQLAVGGIIGGNTFDTLFLVASDMAYREGSLYHNVDTADLFWVAIGLVLNGILLIGLLMREKRGTGNIGFESLNILLIYVGAVALRSLVG</sequence>
<dbReference type="PANTHER" id="PTHR10846">
    <property type="entry name" value="SODIUM/POTASSIUM/CALCIUM EXCHANGER"/>
    <property type="match status" value="1"/>
</dbReference>
<feature type="transmembrane region" description="Helical" evidence="5">
    <location>
        <begin position="254"/>
        <end position="273"/>
    </location>
</feature>
<dbReference type="AlphaFoldDB" id="A0A1H9SGC0"/>
<dbReference type="GO" id="GO:0005886">
    <property type="term" value="C:plasma membrane"/>
    <property type="evidence" value="ECO:0007669"/>
    <property type="project" value="TreeGrafter"/>
</dbReference>
<keyword evidence="8" id="KW-1185">Reference proteome</keyword>
<dbReference type="InterPro" id="IPR004837">
    <property type="entry name" value="NaCa_Exmemb"/>
</dbReference>
<feature type="transmembrane region" description="Helical" evidence="5">
    <location>
        <begin position="6"/>
        <end position="28"/>
    </location>
</feature>
<feature type="domain" description="Sodium/calcium exchanger membrane region" evidence="6">
    <location>
        <begin position="11"/>
        <end position="149"/>
    </location>
</feature>
<dbReference type="EMBL" id="FOGU01000003">
    <property type="protein sequence ID" value="SER83948.1"/>
    <property type="molecule type" value="Genomic_DNA"/>
</dbReference>
<feature type="domain" description="Sodium/calcium exchanger membrane region" evidence="6">
    <location>
        <begin position="197"/>
        <end position="338"/>
    </location>
</feature>
<accession>A0A1H9SGC0</accession>
<dbReference type="Pfam" id="PF01699">
    <property type="entry name" value="Na_Ca_ex"/>
    <property type="match status" value="2"/>
</dbReference>
<evidence type="ECO:0000256" key="4">
    <source>
        <dbReference type="ARBA" id="ARBA00023136"/>
    </source>
</evidence>
<keyword evidence="3 5" id="KW-1133">Transmembrane helix</keyword>
<feature type="transmembrane region" description="Helical" evidence="5">
    <location>
        <begin position="293"/>
        <end position="311"/>
    </location>
</feature>
<dbReference type="InterPro" id="IPR044880">
    <property type="entry name" value="NCX_ion-bd_dom_sf"/>
</dbReference>
<comment type="subcellular location">
    <subcellularLocation>
        <location evidence="1">Membrane</location>
        <topology evidence="1">Multi-pass membrane protein</topology>
    </subcellularLocation>
</comment>
<evidence type="ECO:0000313" key="8">
    <source>
        <dbReference type="Proteomes" id="UP000198885"/>
    </source>
</evidence>
<dbReference type="Proteomes" id="UP000198885">
    <property type="component" value="Unassembled WGS sequence"/>
</dbReference>
<evidence type="ECO:0000256" key="1">
    <source>
        <dbReference type="ARBA" id="ARBA00004141"/>
    </source>
</evidence>